<dbReference type="EMBL" id="RPOK01000001">
    <property type="protein sequence ID" value="RPJ68034.1"/>
    <property type="molecule type" value="Genomic_DNA"/>
</dbReference>
<keyword evidence="3" id="KW-1185">Reference proteome</keyword>
<dbReference type="Proteomes" id="UP000275281">
    <property type="component" value="Unassembled WGS sequence"/>
</dbReference>
<dbReference type="RefSeq" id="WP_124026036.1">
    <property type="nucleotide sequence ID" value="NZ_JBHRSN010000005.1"/>
</dbReference>
<dbReference type="Gene3D" id="3.40.190.10">
    <property type="entry name" value="Periplasmic binding protein-like II"/>
    <property type="match status" value="1"/>
</dbReference>
<name>A0A3N5ZAD3_9ALTE</name>
<dbReference type="SUPFAM" id="SSF53850">
    <property type="entry name" value="Periplasmic binding protein-like II"/>
    <property type="match status" value="1"/>
</dbReference>
<evidence type="ECO:0000313" key="2">
    <source>
        <dbReference type="EMBL" id="RPJ68034.1"/>
    </source>
</evidence>
<comment type="caution">
    <text evidence="2">The sequence shown here is derived from an EMBL/GenBank/DDBJ whole genome shotgun (WGS) entry which is preliminary data.</text>
</comment>
<keyword evidence="1" id="KW-0732">Signal</keyword>
<feature type="signal peptide" evidence="1">
    <location>
        <begin position="1"/>
        <end position="18"/>
    </location>
</feature>
<proteinExistence type="predicted"/>
<evidence type="ECO:0000256" key="1">
    <source>
        <dbReference type="SAM" id="SignalP"/>
    </source>
</evidence>
<organism evidence="2 3">
    <name type="scientific">Alteromonas sediminis</name>
    <dbReference type="NCBI Taxonomy" id="2259342"/>
    <lineage>
        <taxon>Bacteria</taxon>
        <taxon>Pseudomonadati</taxon>
        <taxon>Pseudomonadota</taxon>
        <taxon>Gammaproteobacteria</taxon>
        <taxon>Alteromonadales</taxon>
        <taxon>Alteromonadaceae</taxon>
        <taxon>Alteromonas/Salinimonas group</taxon>
        <taxon>Alteromonas</taxon>
    </lineage>
</organism>
<sequence>MKKFCSFCFIFITAVASADVAVIVNPSNASALTDKDIQRIFLGKAKSFPDGGNAAPVNIVTADPLREEFDDKVLGRSSSQVTAYWSKLVFTGKGVPPSEVNDASAVIAEVTSKPNAIGYVDVAAVTDAVKVVATF</sequence>
<dbReference type="OrthoDB" id="5368544at2"/>
<reference evidence="2 3" key="1">
    <citation type="submission" date="2018-11" db="EMBL/GenBank/DDBJ databases">
        <authorList>
            <person name="Ye M.-Q."/>
            <person name="Du Z.-J."/>
        </authorList>
    </citation>
    <scope>NUCLEOTIDE SEQUENCE [LARGE SCALE GENOMIC DNA]</scope>
    <source>
        <strain evidence="2 3">U0105</strain>
    </source>
</reference>
<gene>
    <name evidence="2" type="ORF">DRW07_01060</name>
</gene>
<evidence type="ECO:0000313" key="3">
    <source>
        <dbReference type="Proteomes" id="UP000275281"/>
    </source>
</evidence>
<accession>A0A3N5ZAD3</accession>
<protein>
    <submittedName>
        <fullName evidence="2">Phosphate ABC transporter substrate-binding protein</fullName>
    </submittedName>
</protein>
<feature type="chain" id="PRO_5018114984" evidence="1">
    <location>
        <begin position="19"/>
        <end position="135"/>
    </location>
</feature>
<dbReference type="AlphaFoldDB" id="A0A3N5ZAD3"/>